<comment type="subcellular location">
    <subcellularLocation>
        <location evidence="1">Golgi apparatus membrane</location>
        <topology evidence="1">Single-pass type II membrane protein</topology>
    </subcellularLocation>
</comment>
<gene>
    <name evidence="8" type="ORF">CHLRE_09g397956v5</name>
</gene>
<evidence type="ECO:0000259" key="7">
    <source>
        <dbReference type="PROSITE" id="PS50026"/>
    </source>
</evidence>
<dbReference type="GeneID" id="5720368"/>
<keyword evidence="4" id="KW-0245">EGF-like domain</keyword>
<organism evidence="8 9">
    <name type="scientific">Chlamydomonas reinhardtii</name>
    <name type="common">Chlamydomonas smithii</name>
    <dbReference type="NCBI Taxonomy" id="3055"/>
    <lineage>
        <taxon>Eukaryota</taxon>
        <taxon>Viridiplantae</taxon>
        <taxon>Chlorophyta</taxon>
        <taxon>core chlorophytes</taxon>
        <taxon>Chlorophyceae</taxon>
        <taxon>CS clade</taxon>
        <taxon>Chlamydomonadales</taxon>
        <taxon>Chlamydomonadaceae</taxon>
        <taxon>Chlamydomonas</taxon>
    </lineage>
</organism>
<protein>
    <recommendedName>
        <fullName evidence="7">EGF-like domain-containing protein</fullName>
    </recommendedName>
</protein>
<comment type="caution">
    <text evidence="4">Lacks conserved residue(s) required for the propagation of feature annotation.</text>
</comment>
<dbReference type="GO" id="GO:0000139">
    <property type="term" value="C:Golgi membrane"/>
    <property type="evidence" value="ECO:0007669"/>
    <property type="project" value="UniProtKB-SubCell"/>
</dbReference>
<evidence type="ECO:0000256" key="2">
    <source>
        <dbReference type="ARBA" id="ARBA00010271"/>
    </source>
</evidence>
<name>A0A2K3DEQ8_CHLRE</name>
<dbReference type="PANTHER" id="PTHR11062">
    <property type="entry name" value="EXOSTOSIN HEPARAN SULFATE GLYCOSYLTRANSFERASE -RELATED"/>
    <property type="match status" value="1"/>
</dbReference>
<keyword evidence="6" id="KW-0732">Signal</keyword>
<keyword evidence="9" id="KW-1185">Reference proteome</keyword>
<keyword evidence="4" id="KW-1015">Disulfide bond</keyword>
<feature type="compositionally biased region" description="Gly residues" evidence="5">
    <location>
        <begin position="703"/>
        <end position="712"/>
    </location>
</feature>
<keyword evidence="3" id="KW-0333">Golgi apparatus</keyword>
<dbReference type="Proteomes" id="UP000006906">
    <property type="component" value="Chromosome 9"/>
</dbReference>
<dbReference type="AlphaFoldDB" id="A0A2K3DEQ8"/>
<feature type="disulfide bond" evidence="4">
    <location>
        <begin position="50"/>
        <end position="59"/>
    </location>
</feature>
<dbReference type="Gene3D" id="2.10.25.10">
    <property type="entry name" value="Laminin"/>
    <property type="match status" value="1"/>
</dbReference>
<evidence type="ECO:0000256" key="4">
    <source>
        <dbReference type="PROSITE-ProRule" id="PRU00076"/>
    </source>
</evidence>
<accession>A0A2K3DEQ8</accession>
<feature type="chain" id="PRO_5014340541" description="EGF-like domain-containing protein" evidence="6">
    <location>
        <begin position="28"/>
        <end position="789"/>
    </location>
</feature>
<reference evidence="8 9" key="1">
    <citation type="journal article" date="2007" name="Science">
        <title>The Chlamydomonas genome reveals the evolution of key animal and plant functions.</title>
        <authorList>
            <person name="Merchant S.S."/>
            <person name="Prochnik S.E."/>
            <person name="Vallon O."/>
            <person name="Harris E.H."/>
            <person name="Karpowicz S.J."/>
            <person name="Witman G.B."/>
            <person name="Terry A."/>
            <person name="Salamov A."/>
            <person name="Fritz-Laylin L.K."/>
            <person name="Marechal-Drouard L."/>
            <person name="Marshall W.F."/>
            <person name="Qu L.H."/>
            <person name="Nelson D.R."/>
            <person name="Sanderfoot A.A."/>
            <person name="Spalding M.H."/>
            <person name="Kapitonov V.V."/>
            <person name="Ren Q."/>
            <person name="Ferris P."/>
            <person name="Lindquist E."/>
            <person name="Shapiro H."/>
            <person name="Lucas S.M."/>
            <person name="Grimwood J."/>
            <person name="Schmutz J."/>
            <person name="Cardol P."/>
            <person name="Cerutti H."/>
            <person name="Chanfreau G."/>
            <person name="Chen C.L."/>
            <person name="Cognat V."/>
            <person name="Croft M.T."/>
            <person name="Dent R."/>
            <person name="Dutcher S."/>
            <person name="Fernandez E."/>
            <person name="Fukuzawa H."/>
            <person name="Gonzalez-Ballester D."/>
            <person name="Gonzalez-Halphen D."/>
            <person name="Hallmann A."/>
            <person name="Hanikenne M."/>
            <person name="Hippler M."/>
            <person name="Inwood W."/>
            <person name="Jabbari K."/>
            <person name="Kalanon M."/>
            <person name="Kuras R."/>
            <person name="Lefebvre P.A."/>
            <person name="Lemaire S.D."/>
            <person name="Lobanov A.V."/>
            <person name="Lohr M."/>
            <person name="Manuell A."/>
            <person name="Meier I."/>
            <person name="Mets L."/>
            <person name="Mittag M."/>
            <person name="Mittelmeier T."/>
            <person name="Moroney J.V."/>
            <person name="Moseley J."/>
            <person name="Napoli C."/>
            <person name="Nedelcu A.M."/>
            <person name="Niyogi K."/>
            <person name="Novoselov S.V."/>
            <person name="Paulsen I.T."/>
            <person name="Pazour G."/>
            <person name="Purton S."/>
            <person name="Ral J.P."/>
            <person name="Riano-Pachon D.M."/>
            <person name="Riekhof W."/>
            <person name="Rymarquis L."/>
            <person name="Schroda M."/>
            <person name="Stern D."/>
            <person name="Umen J."/>
            <person name="Willows R."/>
            <person name="Wilson N."/>
            <person name="Zimmer S.L."/>
            <person name="Allmer J."/>
            <person name="Balk J."/>
            <person name="Bisova K."/>
            <person name="Chen C.J."/>
            <person name="Elias M."/>
            <person name="Gendler K."/>
            <person name="Hauser C."/>
            <person name="Lamb M.R."/>
            <person name="Ledford H."/>
            <person name="Long J.C."/>
            <person name="Minagawa J."/>
            <person name="Page M.D."/>
            <person name="Pan J."/>
            <person name="Pootakham W."/>
            <person name="Roje S."/>
            <person name="Rose A."/>
            <person name="Stahlberg E."/>
            <person name="Terauchi A.M."/>
            <person name="Yang P."/>
            <person name="Ball S."/>
            <person name="Bowler C."/>
            <person name="Dieckmann C.L."/>
            <person name="Gladyshev V.N."/>
            <person name="Green P."/>
            <person name="Jorgensen R."/>
            <person name="Mayfield S."/>
            <person name="Mueller-Roeber B."/>
            <person name="Rajamani S."/>
            <person name="Sayre R.T."/>
            <person name="Brokstein P."/>
            <person name="Dubchak I."/>
            <person name="Goodstein D."/>
            <person name="Hornick L."/>
            <person name="Huang Y.W."/>
            <person name="Jhaveri J."/>
            <person name="Luo Y."/>
            <person name="Martinez D."/>
            <person name="Ngau W.C."/>
            <person name="Otillar B."/>
            <person name="Poliakov A."/>
            <person name="Porter A."/>
            <person name="Szajkowski L."/>
            <person name="Werner G."/>
            <person name="Zhou K."/>
            <person name="Grigoriev I.V."/>
            <person name="Rokhsar D.S."/>
            <person name="Grossman A.R."/>
        </authorList>
    </citation>
    <scope>NUCLEOTIDE SEQUENCE [LARGE SCALE GENOMIC DNA]</scope>
    <source>
        <strain evidence="9">CC-503</strain>
    </source>
</reference>
<dbReference type="PROSITE" id="PS50026">
    <property type="entry name" value="EGF_3"/>
    <property type="match status" value="1"/>
</dbReference>
<dbReference type="PANTHER" id="PTHR11062:SF376">
    <property type="entry name" value="EXOSTOSIN FAMILY PROTEIN"/>
    <property type="match status" value="1"/>
</dbReference>
<dbReference type="OrthoDB" id="1924787at2759"/>
<feature type="signal peptide" evidence="6">
    <location>
        <begin position="1"/>
        <end position="27"/>
    </location>
</feature>
<dbReference type="RefSeq" id="XP_042921316.1">
    <property type="nucleotide sequence ID" value="XM_043065868.1"/>
</dbReference>
<dbReference type="InterPro" id="IPR004263">
    <property type="entry name" value="Exostosin"/>
</dbReference>
<feature type="disulfide bond" evidence="4">
    <location>
        <begin position="29"/>
        <end position="39"/>
    </location>
</feature>
<dbReference type="KEGG" id="cre:CHLRE_09g397956v5"/>
<evidence type="ECO:0000256" key="5">
    <source>
        <dbReference type="SAM" id="MobiDB-lite"/>
    </source>
</evidence>
<feature type="compositionally biased region" description="Gly residues" evidence="5">
    <location>
        <begin position="729"/>
        <end position="742"/>
    </location>
</feature>
<evidence type="ECO:0000256" key="1">
    <source>
        <dbReference type="ARBA" id="ARBA00004323"/>
    </source>
</evidence>
<dbReference type="PROSITE" id="PS00022">
    <property type="entry name" value="EGF_1"/>
    <property type="match status" value="1"/>
</dbReference>
<dbReference type="InterPro" id="IPR040911">
    <property type="entry name" value="Exostosin_GT47"/>
</dbReference>
<feature type="compositionally biased region" description="Low complexity" evidence="5">
    <location>
        <begin position="122"/>
        <end position="132"/>
    </location>
</feature>
<comment type="similarity">
    <text evidence="2">Belongs to the glycosyltransferase 47 family.</text>
</comment>
<feature type="region of interest" description="Disordered" evidence="5">
    <location>
        <begin position="107"/>
        <end position="133"/>
    </location>
</feature>
<dbReference type="InParanoid" id="A0A2K3DEQ8"/>
<dbReference type="Gramene" id="PNW79020">
    <property type="protein sequence ID" value="PNW79020"/>
    <property type="gene ID" value="CHLRE_09g397956v5"/>
</dbReference>
<feature type="domain" description="EGF-like" evidence="7">
    <location>
        <begin position="25"/>
        <end position="60"/>
    </location>
</feature>
<feature type="compositionally biased region" description="Basic and acidic residues" evidence="5">
    <location>
        <begin position="601"/>
        <end position="626"/>
    </location>
</feature>
<dbReference type="ExpressionAtlas" id="A0A2K3DEQ8">
    <property type="expression patterns" value="baseline"/>
</dbReference>
<dbReference type="EMBL" id="CM008970">
    <property type="protein sequence ID" value="PNW79020.1"/>
    <property type="molecule type" value="Genomic_DNA"/>
</dbReference>
<evidence type="ECO:0000256" key="6">
    <source>
        <dbReference type="SAM" id="SignalP"/>
    </source>
</evidence>
<dbReference type="GO" id="GO:0016757">
    <property type="term" value="F:glycosyltransferase activity"/>
    <property type="evidence" value="ECO:0007669"/>
    <property type="project" value="InterPro"/>
</dbReference>
<evidence type="ECO:0000256" key="3">
    <source>
        <dbReference type="ARBA" id="ARBA00023034"/>
    </source>
</evidence>
<evidence type="ECO:0000313" key="9">
    <source>
        <dbReference type="Proteomes" id="UP000006906"/>
    </source>
</evidence>
<dbReference type="Pfam" id="PF03016">
    <property type="entry name" value="Exostosin_GT47"/>
    <property type="match status" value="1"/>
</dbReference>
<proteinExistence type="inferred from homology"/>
<evidence type="ECO:0000313" key="8">
    <source>
        <dbReference type="EMBL" id="PNW79020.1"/>
    </source>
</evidence>
<feature type="region of interest" description="Disordered" evidence="5">
    <location>
        <begin position="692"/>
        <end position="746"/>
    </location>
</feature>
<feature type="compositionally biased region" description="Low complexity" evidence="5">
    <location>
        <begin position="642"/>
        <end position="673"/>
    </location>
</feature>
<feature type="region of interest" description="Disordered" evidence="5">
    <location>
        <begin position="599"/>
        <end position="673"/>
    </location>
</feature>
<sequence>MSIGLAVSRLLFAAWLAAFLQIRCIHARCSAECYKHATCNEAIDGGRCDCPKQLAGPDCSLESAARVSPHEPCLNNCTGRGVCAWGECVCRRGNFGSDCSLSVAADDVDGGSSRSSRGRDSGGSSRGQQQQQPLKLQLLAGGNTPYVPRRRRPHVYVYDIPHNLSSWHHPKNMDRGLHWLFWQRLLASGAMTADGDTADWYYIPVKMRSTSDGGRLMEAIEYVRRHWPWYDRLQGQRHFVIHTGDLGRGEVTRSVREATPNLTWLHHWGLTADAPHSGWRAAHRPGKDIVLPIHMGSRYSSRAAGLHPLAPQLPRSSGLLFVGRICGDRSQPDPARGWPHCATDRNDGYSQGVRQQVHYHHHHRPGFKVTASDPHYGLDLLRYRWCLAPSGGGHGNRQTVVTLAGCLPVVVSDDVLQPFEPEMDWGGFGLRAAHSDIPRLHELLAEAEQEDGGAGLRARADSLPCAAQHLFWSGVSGAFMQEDGRWDAFEFTLEILRMQQTYPDLDPAQYAARDEQFRAFLYCGEADAPNGRYGMAAYGRKWRAAWQERYGAASAAVGESLGIPTDADDEEGWKALYDRGGLEALKQTYGDGAVAAAVRQVADDEPRRREGREGGSKGRGSERAHGEEDEEDGGGRGRRRLNSSSSSGSHSSGSSSSSGGHSNGSSSSSGEGRPLWTRWGSLLRAALLGRGGGATGDEEAFRGAGGAGGGGAGRRRRGMSTSVRRLTAAGGGGESEGGGGGQQHSLPLCSISVWDAEEDRCAGGAPGGAACAWHPAREADLGGCPRAWP</sequence>
<dbReference type="InterPro" id="IPR000742">
    <property type="entry name" value="EGF"/>
</dbReference>